<feature type="domain" description="HTH luxR-type" evidence="6">
    <location>
        <begin position="158"/>
        <end position="223"/>
    </location>
</feature>
<dbReference type="CDD" id="cd06170">
    <property type="entry name" value="LuxR_C_like"/>
    <property type="match status" value="1"/>
</dbReference>
<evidence type="ECO:0000313" key="8">
    <source>
        <dbReference type="EMBL" id="AYG81779.1"/>
    </source>
</evidence>
<dbReference type="PROSITE" id="PS50043">
    <property type="entry name" value="HTH_LUXR_2"/>
    <property type="match status" value="1"/>
</dbReference>
<dbReference type="InterPro" id="IPR001789">
    <property type="entry name" value="Sig_transdc_resp-reg_receiver"/>
</dbReference>
<gene>
    <name evidence="8" type="primary">degU_8</name>
    <name evidence="8" type="ORF">DWB77_03946</name>
</gene>
<dbReference type="GO" id="GO:0000160">
    <property type="term" value="P:phosphorelay signal transduction system"/>
    <property type="evidence" value="ECO:0007669"/>
    <property type="project" value="InterPro"/>
</dbReference>
<proteinExistence type="predicted"/>
<sequence>MGVTGVTGPQIRVVIADDEPLIRAGIRMILTSDREIDVVAEAANGREAVELARSHDVDVVLLDIQMPEMDGLSALAELRRTVPAARVIILTTFGERENVLRALEHGGAGFLLKDTAPAELIRAVRAAAAGDAYLSPGATRHVVDQLATGRAAARAEEARRRVGVLSERERDVLALLGEGLSNADAGKRIHMSEATVKTYVSRILAKLDCENRVQAALLARDAGL</sequence>
<evidence type="ECO:0000256" key="4">
    <source>
        <dbReference type="ARBA" id="ARBA00023163"/>
    </source>
</evidence>
<dbReference type="RefSeq" id="WP_174248585.1">
    <property type="nucleotide sequence ID" value="NZ_CP032698.1"/>
</dbReference>
<dbReference type="PRINTS" id="PR00038">
    <property type="entry name" value="HTHLUXR"/>
</dbReference>
<dbReference type="GO" id="GO:0003677">
    <property type="term" value="F:DNA binding"/>
    <property type="evidence" value="ECO:0007669"/>
    <property type="project" value="UniProtKB-KW"/>
</dbReference>
<keyword evidence="1 5" id="KW-0597">Phosphoprotein</keyword>
<dbReference type="PANTHER" id="PTHR43214:SF24">
    <property type="entry name" value="TRANSCRIPTIONAL REGULATORY PROTEIN NARL-RELATED"/>
    <property type="match status" value="1"/>
</dbReference>
<dbReference type="Pfam" id="PF00072">
    <property type="entry name" value="Response_reg"/>
    <property type="match status" value="1"/>
</dbReference>
<dbReference type="Proteomes" id="UP000271554">
    <property type="component" value="Chromosome"/>
</dbReference>
<name>A0A387HE72_9ACTN</name>
<feature type="modified residue" description="4-aspartylphosphate" evidence="5">
    <location>
        <position position="63"/>
    </location>
</feature>
<dbReference type="SUPFAM" id="SSF52172">
    <property type="entry name" value="CheY-like"/>
    <property type="match status" value="1"/>
</dbReference>
<keyword evidence="9" id="KW-1185">Reference proteome</keyword>
<dbReference type="InterPro" id="IPR000792">
    <property type="entry name" value="Tscrpt_reg_LuxR_C"/>
</dbReference>
<dbReference type="Pfam" id="PF00196">
    <property type="entry name" value="GerE"/>
    <property type="match status" value="1"/>
</dbReference>
<dbReference type="KEGG" id="shun:DWB77_03946"/>
<dbReference type="InterPro" id="IPR016032">
    <property type="entry name" value="Sig_transdc_resp-reg_C-effctor"/>
</dbReference>
<dbReference type="InterPro" id="IPR058245">
    <property type="entry name" value="NreC/VraR/RcsB-like_REC"/>
</dbReference>
<organism evidence="8 9">
    <name type="scientific">Streptomyces hundungensis</name>
    <dbReference type="NCBI Taxonomy" id="1077946"/>
    <lineage>
        <taxon>Bacteria</taxon>
        <taxon>Bacillati</taxon>
        <taxon>Actinomycetota</taxon>
        <taxon>Actinomycetes</taxon>
        <taxon>Kitasatosporales</taxon>
        <taxon>Streptomycetaceae</taxon>
        <taxon>Streptomyces</taxon>
    </lineage>
</organism>
<accession>A0A387HE72</accession>
<dbReference type="SMART" id="SM00421">
    <property type="entry name" value="HTH_LUXR"/>
    <property type="match status" value="1"/>
</dbReference>
<evidence type="ECO:0000259" key="7">
    <source>
        <dbReference type="PROSITE" id="PS50110"/>
    </source>
</evidence>
<evidence type="ECO:0000256" key="3">
    <source>
        <dbReference type="ARBA" id="ARBA00023125"/>
    </source>
</evidence>
<dbReference type="SUPFAM" id="SSF46894">
    <property type="entry name" value="C-terminal effector domain of the bipartite response regulators"/>
    <property type="match status" value="1"/>
</dbReference>
<dbReference type="PANTHER" id="PTHR43214">
    <property type="entry name" value="TWO-COMPONENT RESPONSE REGULATOR"/>
    <property type="match status" value="1"/>
</dbReference>
<dbReference type="CDD" id="cd17535">
    <property type="entry name" value="REC_NarL-like"/>
    <property type="match status" value="1"/>
</dbReference>
<dbReference type="Gene3D" id="3.40.50.2300">
    <property type="match status" value="1"/>
</dbReference>
<evidence type="ECO:0000259" key="6">
    <source>
        <dbReference type="PROSITE" id="PS50043"/>
    </source>
</evidence>
<dbReference type="InterPro" id="IPR039420">
    <property type="entry name" value="WalR-like"/>
</dbReference>
<keyword evidence="4" id="KW-0804">Transcription</keyword>
<evidence type="ECO:0000256" key="1">
    <source>
        <dbReference type="ARBA" id="ARBA00022553"/>
    </source>
</evidence>
<protein>
    <submittedName>
        <fullName evidence="8">Transcriptional regulatory protein DegU</fullName>
    </submittedName>
</protein>
<reference evidence="8 9" key="1">
    <citation type="submission" date="2018-10" db="EMBL/GenBank/DDBJ databases">
        <title>Relationship between Morphology and Antimicrobial Activity in Streptomyces.</title>
        <authorList>
            <person name="Kang H.J."/>
            <person name="Kim S.B."/>
        </authorList>
    </citation>
    <scope>NUCLEOTIDE SEQUENCE [LARGE SCALE GENOMIC DNA]</scope>
    <source>
        <strain evidence="8 9">BH38</strain>
    </source>
</reference>
<feature type="domain" description="Response regulatory" evidence="7">
    <location>
        <begin position="12"/>
        <end position="128"/>
    </location>
</feature>
<dbReference type="EMBL" id="CP032698">
    <property type="protein sequence ID" value="AYG81779.1"/>
    <property type="molecule type" value="Genomic_DNA"/>
</dbReference>
<dbReference type="GO" id="GO:0006355">
    <property type="term" value="P:regulation of DNA-templated transcription"/>
    <property type="evidence" value="ECO:0007669"/>
    <property type="project" value="InterPro"/>
</dbReference>
<keyword evidence="3" id="KW-0238">DNA-binding</keyword>
<dbReference type="PROSITE" id="PS50110">
    <property type="entry name" value="RESPONSE_REGULATORY"/>
    <property type="match status" value="1"/>
</dbReference>
<evidence type="ECO:0000313" key="9">
    <source>
        <dbReference type="Proteomes" id="UP000271554"/>
    </source>
</evidence>
<dbReference type="InterPro" id="IPR011006">
    <property type="entry name" value="CheY-like_superfamily"/>
</dbReference>
<keyword evidence="2" id="KW-0805">Transcription regulation</keyword>
<dbReference type="SMART" id="SM00448">
    <property type="entry name" value="REC"/>
    <property type="match status" value="1"/>
</dbReference>
<evidence type="ECO:0000256" key="5">
    <source>
        <dbReference type="PROSITE-ProRule" id="PRU00169"/>
    </source>
</evidence>
<dbReference type="AlphaFoldDB" id="A0A387HE72"/>
<evidence type="ECO:0000256" key="2">
    <source>
        <dbReference type="ARBA" id="ARBA00023015"/>
    </source>
</evidence>